<evidence type="ECO:0000256" key="5">
    <source>
        <dbReference type="ARBA" id="ARBA00023212"/>
    </source>
</evidence>
<evidence type="ECO:0000313" key="8">
    <source>
        <dbReference type="Proteomes" id="UP001295684"/>
    </source>
</evidence>
<gene>
    <name evidence="7" type="ORF">ECRASSUSDP1_LOCUS24086</name>
</gene>
<comment type="similarity">
    <text evidence="2 6">Belongs to the ARPC3 family.</text>
</comment>
<name>A0AAD1Y0X5_EUPCR</name>
<comment type="function">
    <text evidence="6">Functions as component of the Arp2/3 complex which is involved in regulation of actin polymerization and together with an activating nucleation-promoting factor (NPF) mediates the formation of branched actin networks.</text>
</comment>
<proteinExistence type="inferred from homology"/>
<dbReference type="InterPro" id="IPR036753">
    <property type="entry name" value="ARPC3_sf"/>
</dbReference>
<dbReference type="PANTHER" id="PTHR12391">
    <property type="entry name" value="ARP2/3 COMPLEX 21 KD SUBUNIT"/>
    <property type="match status" value="1"/>
</dbReference>
<keyword evidence="4 6" id="KW-0009">Actin-binding</keyword>
<dbReference type="Gene3D" id="1.10.1760.10">
    <property type="entry name" value="Actin-related protein 2/3 complex subunit 3"/>
    <property type="match status" value="1"/>
</dbReference>
<evidence type="ECO:0000256" key="1">
    <source>
        <dbReference type="ARBA" id="ARBA00004245"/>
    </source>
</evidence>
<dbReference type="Proteomes" id="UP001295684">
    <property type="component" value="Unassembled WGS sequence"/>
</dbReference>
<evidence type="ECO:0000256" key="6">
    <source>
        <dbReference type="PIRNR" id="PIRNR016315"/>
    </source>
</evidence>
<evidence type="ECO:0000313" key="7">
    <source>
        <dbReference type="EMBL" id="CAI2382608.1"/>
    </source>
</evidence>
<evidence type="ECO:0000256" key="3">
    <source>
        <dbReference type="ARBA" id="ARBA00022490"/>
    </source>
</evidence>
<comment type="caution">
    <text evidence="7">The sequence shown here is derived from an EMBL/GenBank/DDBJ whole genome shotgun (WGS) entry which is preliminary data.</text>
</comment>
<sequence>MPAYHSKFTDEDYDAPFGIAILPIKTDAEGEDIIDEALTYFRANIYFQNFEIKSNADRTLIFLTVLIQKCLNLLHPAGEDEKEARKIMSAFCKDPIPSMTSSRFFMKYVTSTSTGKADDLAKYFKELRKALVERLLGILFNPEWGTMDHKFWIQFYKRKFLKFDWK</sequence>
<keyword evidence="8" id="KW-1185">Reference proteome</keyword>
<dbReference type="Pfam" id="PF04062">
    <property type="entry name" value="P21-Arc"/>
    <property type="match status" value="1"/>
</dbReference>
<evidence type="ECO:0000256" key="4">
    <source>
        <dbReference type="ARBA" id="ARBA00023203"/>
    </source>
</evidence>
<protein>
    <recommendedName>
        <fullName evidence="6">Actin-related protein 2/3 complex subunit 3</fullName>
    </recommendedName>
</protein>
<keyword evidence="3 6" id="KW-0963">Cytoplasm</keyword>
<evidence type="ECO:0000256" key="2">
    <source>
        <dbReference type="ARBA" id="ARBA00010856"/>
    </source>
</evidence>
<dbReference type="EMBL" id="CAMPGE010024791">
    <property type="protein sequence ID" value="CAI2382608.1"/>
    <property type="molecule type" value="Genomic_DNA"/>
</dbReference>
<dbReference type="GO" id="GO:0034314">
    <property type="term" value="P:Arp2/3 complex-mediated actin nucleation"/>
    <property type="evidence" value="ECO:0007669"/>
    <property type="project" value="UniProtKB-UniRule"/>
</dbReference>
<dbReference type="PIRSF" id="PIRSF016315">
    <property type="entry name" value="ARP2/3_P21-Arc"/>
    <property type="match status" value="1"/>
</dbReference>
<reference evidence="7" key="1">
    <citation type="submission" date="2023-07" db="EMBL/GenBank/DDBJ databases">
        <authorList>
            <consortium name="AG Swart"/>
            <person name="Singh M."/>
            <person name="Singh A."/>
            <person name="Seah K."/>
            <person name="Emmerich C."/>
        </authorList>
    </citation>
    <scope>NUCLEOTIDE SEQUENCE</scope>
    <source>
        <strain evidence="7">DP1</strain>
    </source>
</reference>
<dbReference type="GO" id="GO:0005885">
    <property type="term" value="C:Arp2/3 protein complex"/>
    <property type="evidence" value="ECO:0007669"/>
    <property type="project" value="UniProtKB-UniRule"/>
</dbReference>
<organism evidence="7 8">
    <name type="scientific">Euplotes crassus</name>
    <dbReference type="NCBI Taxonomy" id="5936"/>
    <lineage>
        <taxon>Eukaryota</taxon>
        <taxon>Sar</taxon>
        <taxon>Alveolata</taxon>
        <taxon>Ciliophora</taxon>
        <taxon>Intramacronucleata</taxon>
        <taxon>Spirotrichea</taxon>
        <taxon>Hypotrichia</taxon>
        <taxon>Euplotida</taxon>
        <taxon>Euplotidae</taxon>
        <taxon>Moneuplotes</taxon>
    </lineage>
</organism>
<dbReference type="AlphaFoldDB" id="A0AAD1Y0X5"/>
<dbReference type="GO" id="GO:0030833">
    <property type="term" value="P:regulation of actin filament polymerization"/>
    <property type="evidence" value="ECO:0007669"/>
    <property type="project" value="InterPro"/>
</dbReference>
<keyword evidence="5 6" id="KW-0206">Cytoskeleton</keyword>
<dbReference type="GO" id="GO:0003779">
    <property type="term" value="F:actin binding"/>
    <property type="evidence" value="ECO:0007669"/>
    <property type="project" value="UniProtKB-KW"/>
</dbReference>
<comment type="subcellular location">
    <subcellularLocation>
        <location evidence="1 6">Cytoplasm</location>
        <location evidence="1 6">Cytoskeleton</location>
    </subcellularLocation>
</comment>
<dbReference type="SUPFAM" id="SSF69060">
    <property type="entry name" value="Arp2/3 complex 21 kDa subunit ARPC3"/>
    <property type="match status" value="1"/>
</dbReference>
<dbReference type="InterPro" id="IPR007204">
    <property type="entry name" value="ARPC3"/>
</dbReference>
<comment type="subunit">
    <text evidence="6">Component of the Arp2/3 complex.</text>
</comment>
<accession>A0AAD1Y0X5</accession>